<name>A0A0L0RZF5_ALLM3</name>
<accession>A0A0L0RZF5</accession>
<proteinExistence type="predicted"/>
<sequence>MPAPPAHLPQTDCSDPASRSPPRAARPYRSPSDSTSVSPIPTAAAPNHGSTNGTSNAAEPLLRAMALKLLTDGSVDSFADLFPMMRLDDANADHTPPSGGPVAAHALWRRQVQFRTSPAHVQRLCKLLAGREDAVLRADAADSYTACRALAAFLLDAFPVAAARFADEALATALAIRAAGKP</sequence>
<dbReference type="EMBL" id="GG745329">
    <property type="protein sequence ID" value="KNE55713.1"/>
    <property type="molecule type" value="Genomic_DNA"/>
</dbReference>
<keyword evidence="3" id="KW-1185">Reference proteome</keyword>
<feature type="region of interest" description="Disordered" evidence="1">
    <location>
        <begin position="1"/>
        <end position="56"/>
    </location>
</feature>
<feature type="compositionally biased region" description="Low complexity" evidence="1">
    <location>
        <begin position="14"/>
        <end position="34"/>
    </location>
</feature>
<dbReference type="AlphaFoldDB" id="A0A0L0RZF5"/>
<evidence type="ECO:0000256" key="1">
    <source>
        <dbReference type="SAM" id="MobiDB-lite"/>
    </source>
</evidence>
<reference evidence="3" key="2">
    <citation type="submission" date="2009-11" db="EMBL/GenBank/DDBJ databases">
        <title>The Genome Sequence of Allomyces macrogynus strain ATCC 38327.</title>
        <authorList>
            <consortium name="The Broad Institute Genome Sequencing Platform"/>
            <person name="Russ C."/>
            <person name="Cuomo C."/>
            <person name="Shea T."/>
            <person name="Young S.K."/>
            <person name="Zeng Q."/>
            <person name="Koehrsen M."/>
            <person name="Haas B."/>
            <person name="Borodovsky M."/>
            <person name="Guigo R."/>
            <person name="Alvarado L."/>
            <person name="Berlin A."/>
            <person name="Borenstein D."/>
            <person name="Chen Z."/>
            <person name="Engels R."/>
            <person name="Freedman E."/>
            <person name="Gellesch M."/>
            <person name="Goldberg J."/>
            <person name="Griggs A."/>
            <person name="Gujja S."/>
            <person name="Heiman D."/>
            <person name="Hepburn T."/>
            <person name="Howarth C."/>
            <person name="Jen D."/>
            <person name="Larson L."/>
            <person name="Lewis B."/>
            <person name="Mehta T."/>
            <person name="Park D."/>
            <person name="Pearson M."/>
            <person name="Roberts A."/>
            <person name="Saif S."/>
            <person name="Shenoy N."/>
            <person name="Sisk P."/>
            <person name="Stolte C."/>
            <person name="Sykes S."/>
            <person name="Walk T."/>
            <person name="White J."/>
            <person name="Yandava C."/>
            <person name="Burger G."/>
            <person name="Gray M.W."/>
            <person name="Holland P.W.H."/>
            <person name="King N."/>
            <person name="Lang F.B.F."/>
            <person name="Roger A.J."/>
            <person name="Ruiz-Trillo I."/>
            <person name="Lander E."/>
            <person name="Nusbaum C."/>
        </authorList>
    </citation>
    <scope>NUCLEOTIDE SEQUENCE [LARGE SCALE GENOMIC DNA]</scope>
    <source>
        <strain evidence="3">ATCC 38327</strain>
    </source>
</reference>
<protein>
    <submittedName>
        <fullName evidence="2">Uncharacterized protein</fullName>
    </submittedName>
</protein>
<reference evidence="2 3" key="1">
    <citation type="submission" date="2009-11" db="EMBL/GenBank/DDBJ databases">
        <title>Annotation of Allomyces macrogynus ATCC 38327.</title>
        <authorList>
            <consortium name="The Broad Institute Genome Sequencing Platform"/>
            <person name="Russ C."/>
            <person name="Cuomo C."/>
            <person name="Burger G."/>
            <person name="Gray M.W."/>
            <person name="Holland P.W.H."/>
            <person name="King N."/>
            <person name="Lang F.B.F."/>
            <person name="Roger A.J."/>
            <person name="Ruiz-Trillo I."/>
            <person name="Young S.K."/>
            <person name="Zeng Q."/>
            <person name="Gargeya S."/>
            <person name="Fitzgerald M."/>
            <person name="Haas B."/>
            <person name="Abouelleil A."/>
            <person name="Alvarado L."/>
            <person name="Arachchi H.M."/>
            <person name="Berlin A."/>
            <person name="Chapman S.B."/>
            <person name="Gearin G."/>
            <person name="Goldberg J."/>
            <person name="Griggs A."/>
            <person name="Gujja S."/>
            <person name="Hansen M."/>
            <person name="Heiman D."/>
            <person name="Howarth C."/>
            <person name="Larimer J."/>
            <person name="Lui A."/>
            <person name="MacDonald P.J.P."/>
            <person name="McCowen C."/>
            <person name="Montmayeur A."/>
            <person name="Murphy C."/>
            <person name="Neiman D."/>
            <person name="Pearson M."/>
            <person name="Priest M."/>
            <person name="Roberts A."/>
            <person name="Saif S."/>
            <person name="Shea T."/>
            <person name="Sisk P."/>
            <person name="Stolte C."/>
            <person name="Sykes S."/>
            <person name="Wortman J."/>
            <person name="Nusbaum C."/>
            <person name="Birren B."/>
        </authorList>
    </citation>
    <scope>NUCLEOTIDE SEQUENCE [LARGE SCALE GENOMIC DNA]</scope>
    <source>
        <strain evidence="2 3">ATCC 38327</strain>
    </source>
</reference>
<dbReference type="Proteomes" id="UP000054350">
    <property type="component" value="Unassembled WGS sequence"/>
</dbReference>
<evidence type="ECO:0000313" key="2">
    <source>
        <dbReference type="EMBL" id="KNE55713.1"/>
    </source>
</evidence>
<organism evidence="2 3">
    <name type="scientific">Allomyces macrogynus (strain ATCC 38327)</name>
    <name type="common">Allomyces javanicus var. macrogynus</name>
    <dbReference type="NCBI Taxonomy" id="578462"/>
    <lineage>
        <taxon>Eukaryota</taxon>
        <taxon>Fungi</taxon>
        <taxon>Fungi incertae sedis</taxon>
        <taxon>Blastocladiomycota</taxon>
        <taxon>Blastocladiomycetes</taxon>
        <taxon>Blastocladiales</taxon>
        <taxon>Blastocladiaceae</taxon>
        <taxon>Allomyces</taxon>
    </lineage>
</organism>
<evidence type="ECO:0000313" key="3">
    <source>
        <dbReference type="Proteomes" id="UP000054350"/>
    </source>
</evidence>
<dbReference type="VEuPathDB" id="FungiDB:AMAG_01592"/>
<gene>
    <name evidence="2" type="ORF">AMAG_01592</name>
</gene>